<name>A0A6M1SP95_9BACT</name>
<evidence type="ECO:0000313" key="2">
    <source>
        <dbReference type="Proteomes" id="UP000473278"/>
    </source>
</evidence>
<evidence type="ECO:0000313" key="1">
    <source>
        <dbReference type="EMBL" id="NGP76909.1"/>
    </source>
</evidence>
<evidence type="ECO:0008006" key="3">
    <source>
        <dbReference type="Google" id="ProtNLM"/>
    </source>
</evidence>
<proteinExistence type="predicted"/>
<keyword evidence="2" id="KW-1185">Reference proteome</keyword>
<gene>
    <name evidence="1" type="ORF">G3570_09710</name>
</gene>
<comment type="caution">
    <text evidence="1">The sequence shown here is derived from an EMBL/GenBank/DDBJ whole genome shotgun (WGS) entry which is preliminary data.</text>
</comment>
<accession>A0A6M1SP95</accession>
<protein>
    <recommendedName>
        <fullName evidence="3">Acetylglutamate kinase</fullName>
    </recommendedName>
</protein>
<dbReference type="RefSeq" id="WP_165141763.1">
    <property type="nucleotide sequence ID" value="NZ_JAALLT010000003.1"/>
</dbReference>
<organism evidence="1 2">
    <name type="scientific">Halalkalibaculum roseum</name>
    <dbReference type="NCBI Taxonomy" id="2709311"/>
    <lineage>
        <taxon>Bacteria</taxon>
        <taxon>Pseudomonadati</taxon>
        <taxon>Balneolota</taxon>
        <taxon>Balneolia</taxon>
        <taxon>Balneolales</taxon>
        <taxon>Balneolaceae</taxon>
        <taxon>Halalkalibaculum</taxon>
    </lineage>
</organism>
<reference evidence="1 2" key="1">
    <citation type="submission" date="2020-02" db="EMBL/GenBank/DDBJ databases">
        <title>Balneolaceae bacterium YR4-1, complete genome.</title>
        <authorList>
            <person name="Li Y."/>
            <person name="Wu S."/>
        </authorList>
    </citation>
    <scope>NUCLEOTIDE SEQUENCE [LARGE SCALE GENOMIC DNA]</scope>
    <source>
        <strain evidence="1 2">YR4-1</strain>
    </source>
</reference>
<dbReference type="EMBL" id="JAALLT010000003">
    <property type="protein sequence ID" value="NGP76909.1"/>
    <property type="molecule type" value="Genomic_DNA"/>
</dbReference>
<dbReference type="AlphaFoldDB" id="A0A6M1SP95"/>
<sequence>MQYLAALDYEHLDNGVFLTSLARSISRQKNVRPILLHGDSEYTERVIQTGVMREEATIRSIKGLNHRLIALLADQGVSTIGINGYQREFITLKNDTLSLDKKFFDSLPGQSALLISTLVLDASNGRPTPVPLTKLALFLRSKLNLRDLFIFSASDADEIFTQEEKPDKVKWSKLDEEYQNVFIPKEFTNFGEPVRLTTARDFDQVPDLSKTSLIH</sequence>
<dbReference type="Proteomes" id="UP000473278">
    <property type="component" value="Unassembled WGS sequence"/>
</dbReference>